<accession>A0A1I6RZ11</accession>
<organism evidence="20 21">
    <name type="scientific">Saccharopolyspora flava</name>
    <dbReference type="NCBI Taxonomy" id="95161"/>
    <lineage>
        <taxon>Bacteria</taxon>
        <taxon>Bacillati</taxon>
        <taxon>Actinomycetota</taxon>
        <taxon>Actinomycetes</taxon>
        <taxon>Pseudonocardiales</taxon>
        <taxon>Pseudonocardiaceae</taxon>
        <taxon>Saccharopolyspora</taxon>
    </lineage>
</organism>
<keyword evidence="10 14" id="KW-1133">Transmembrane helix</keyword>
<feature type="binding site" evidence="16">
    <location>
        <position position="101"/>
    </location>
    <ligand>
        <name>Zn(2+)</name>
        <dbReference type="ChEBI" id="CHEBI:29105"/>
        <note>catalytic</note>
    </ligand>
</feature>
<feature type="transmembrane region" description="Helical" evidence="14">
    <location>
        <begin position="210"/>
        <end position="236"/>
    </location>
</feature>
<comment type="cofactor">
    <cofactor evidence="14 16">
        <name>Zn(2+)</name>
        <dbReference type="ChEBI" id="CHEBI:29105"/>
    </cofactor>
    <text evidence="14 16">Binds 1 zinc ion per subunit.</text>
</comment>
<gene>
    <name evidence="20" type="ORF">SAMN05660874_02746</name>
</gene>
<sequence length="397" mass="41515">MNPAALTASSPATDYPSAMPPTASTPARPKLNDGGLLLCRVAGVPVLLSTSWWLGAALIVLLYTPLVGRILPGAGVWESAVLAAVFTVLLAASVLLHELGHCIVALRMGMPVRRVRLFLLGGLSEISRTPPKPAQEGLIAAAGPAVSLVLAGATGLAWYAMTPGGAVWLLVAQTCVANLAVGVFNLLPGLPLDGGRMLRALLWRITGRRVAGTTAGVVGAGAVAVALMVYALAGLFSGADDQWLRLGVCVLMAWFVVAGAGAEHQAEQRRRWPSGLELSDLVRPVLQLPAESPVGDALLAAAGRGVVLVRADGIAVGLLDQTAAERLATHAPHEPAERAAEPVDPDTILLDSEPPDEVLERVQTVLAWQFLVIDEEGRPSGVLRREDLRSALRSRRS</sequence>
<keyword evidence="3 14" id="KW-1003">Cell membrane</keyword>
<evidence type="ECO:0000256" key="8">
    <source>
        <dbReference type="ARBA" id="ARBA00022801"/>
    </source>
</evidence>
<feature type="compositionally biased region" description="Basic and acidic residues" evidence="18">
    <location>
        <begin position="329"/>
        <end position="341"/>
    </location>
</feature>
<feature type="region of interest" description="Disordered" evidence="18">
    <location>
        <begin position="329"/>
        <end position="352"/>
    </location>
</feature>
<dbReference type="EMBL" id="FOZX01000004">
    <property type="protein sequence ID" value="SFS69965.1"/>
    <property type="molecule type" value="Genomic_DNA"/>
</dbReference>
<dbReference type="Proteomes" id="UP000198852">
    <property type="component" value="Unassembled WGS sequence"/>
</dbReference>
<dbReference type="InterPro" id="IPR000644">
    <property type="entry name" value="CBS_dom"/>
</dbReference>
<evidence type="ECO:0000256" key="16">
    <source>
        <dbReference type="PIRSR" id="PIRSR006404-2"/>
    </source>
</evidence>
<feature type="transmembrane region" description="Helical" evidence="14">
    <location>
        <begin position="83"/>
        <end position="106"/>
    </location>
</feature>
<proteinExistence type="inferred from homology"/>
<dbReference type="PANTHER" id="PTHR39188">
    <property type="entry name" value="MEMBRANE-ASSOCIATED ZINC METALLOPROTEASE M50B"/>
    <property type="match status" value="1"/>
</dbReference>
<evidence type="ECO:0000256" key="18">
    <source>
        <dbReference type="SAM" id="MobiDB-lite"/>
    </source>
</evidence>
<dbReference type="PANTHER" id="PTHR39188:SF3">
    <property type="entry name" value="STAGE IV SPORULATION PROTEIN FB"/>
    <property type="match status" value="1"/>
</dbReference>
<keyword evidence="5 14" id="KW-0812">Transmembrane</keyword>
<feature type="binding site" evidence="16">
    <location>
        <position position="193"/>
    </location>
    <ligand>
        <name>Zn(2+)</name>
        <dbReference type="ChEBI" id="CHEBI:29105"/>
        <note>catalytic</note>
    </ligand>
</feature>
<keyword evidence="12 17" id="KW-0129">CBS domain</keyword>
<dbReference type="GO" id="GO:0008237">
    <property type="term" value="F:metallopeptidase activity"/>
    <property type="evidence" value="ECO:0007669"/>
    <property type="project" value="UniProtKB-UniRule"/>
</dbReference>
<evidence type="ECO:0000256" key="17">
    <source>
        <dbReference type="PROSITE-ProRule" id="PRU00703"/>
    </source>
</evidence>
<evidence type="ECO:0000256" key="14">
    <source>
        <dbReference type="PIRNR" id="PIRNR006404"/>
    </source>
</evidence>
<dbReference type="Pfam" id="PF02163">
    <property type="entry name" value="Peptidase_M50"/>
    <property type="match status" value="2"/>
</dbReference>
<dbReference type="SUPFAM" id="SSF54631">
    <property type="entry name" value="CBS-domain pair"/>
    <property type="match status" value="1"/>
</dbReference>
<evidence type="ECO:0000256" key="5">
    <source>
        <dbReference type="ARBA" id="ARBA00022692"/>
    </source>
</evidence>
<keyword evidence="7" id="KW-0677">Repeat</keyword>
<feature type="compositionally biased region" description="Low complexity" evidence="18">
    <location>
        <begin position="16"/>
        <end position="27"/>
    </location>
</feature>
<evidence type="ECO:0000256" key="12">
    <source>
        <dbReference type="ARBA" id="ARBA00023122"/>
    </source>
</evidence>
<feature type="binding site" evidence="16">
    <location>
        <position position="97"/>
    </location>
    <ligand>
        <name>Zn(2+)</name>
        <dbReference type="ChEBI" id="CHEBI:29105"/>
        <note>catalytic</note>
    </ligand>
</feature>
<evidence type="ECO:0000256" key="1">
    <source>
        <dbReference type="ARBA" id="ARBA00004651"/>
    </source>
</evidence>
<comment type="similarity">
    <text evidence="2 14">Belongs to the peptidase M50B family.</text>
</comment>
<evidence type="ECO:0000256" key="4">
    <source>
        <dbReference type="ARBA" id="ARBA00022670"/>
    </source>
</evidence>
<feature type="region of interest" description="Disordered" evidence="18">
    <location>
        <begin position="1"/>
        <end position="27"/>
    </location>
</feature>
<keyword evidence="11 14" id="KW-0482">Metalloprotease</keyword>
<keyword evidence="9 14" id="KW-0862">Zinc</keyword>
<dbReference type="STRING" id="95161.SAMN05660874_02746"/>
<dbReference type="GO" id="GO:0005886">
    <property type="term" value="C:plasma membrane"/>
    <property type="evidence" value="ECO:0007669"/>
    <property type="project" value="UniProtKB-SubCell"/>
</dbReference>
<evidence type="ECO:0000313" key="21">
    <source>
        <dbReference type="Proteomes" id="UP000198852"/>
    </source>
</evidence>
<feature type="domain" description="CBS" evidence="19">
    <location>
        <begin position="340"/>
        <end position="397"/>
    </location>
</feature>
<feature type="active site" evidence="15">
    <location>
        <position position="98"/>
    </location>
</feature>
<evidence type="ECO:0000256" key="13">
    <source>
        <dbReference type="ARBA" id="ARBA00023136"/>
    </source>
</evidence>
<evidence type="ECO:0000256" key="2">
    <source>
        <dbReference type="ARBA" id="ARBA00007931"/>
    </source>
</evidence>
<dbReference type="GO" id="GO:0006508">
    <property type="term" value="P:proteolysis"/>
    <property type="evidence" value="ECO:0007669"/>
    <property type="project" value="UniProtKB-KW"/>
</dbReference>
<reference evidence="21" key="1">
    <citation type="submission" date="2016-10" db="EMBL/GenBank/DDBJ databases">
        <authorList>
            <person name="Varghese N."/>
            <person name="Submissions S."/>
        </authorList>
    </citation>
    <scope>NUCLEOTIDE SEQUENCE [LARGE SCALE GENOMIC DNA]</scope>
    <source>
        <strain evidence="21">DSM 44771</strain>
    </source>
</reference>
<feature type="transmembrane region" description="Helical" evidence="14">
    <location>
        <begin position="138"/>
        <end position="160"/>
    </location>
</feature>
<feature type="transmembrane region" description="Helical" evidence="14">
    <location>
        <begin position="166"/>
        <end position="190"/>
    </location>
</feature>
<dbReference type="AlphaFoldDB" id="A0A1I6RZ11"/>
<dbReference type="PROSITE" id="PS51371">
    <property type="entry name" value="CBS"/>
    <property type="match status" value="1"/>
</dbReference>
<dbReference type="InterPro" id="IPR008915">
    <property type="entry name" value="Peptidase_M50"/>
</dbReference>
<evidence type="ECO:0000256" key="3">
    <source>
        <dbReference type="ARBA" id="ARBA00022475"/>
    </source>
</evidence>
<keyword evidence="8 14" id="KW-0378">Hydrolase</keyword>
<evidence type="ECO:0000313" key="20">
    <source>
        <dbReference type="EMBL" id="SFS69965.1"/>
    </source>
</evidence>
<dbReference type="GO" id="GO:0046872">
    <property type="term" value="F:metal ion binding"/>
    <property type="evidence" value="ECO:0007669"/>
    <property type="project" value="UniProtKB-UniRule"/>
</dbReference>
<feature type="transmembrane region" description="Helical" evidence="14">
    <location>
        <begin position="37"/>
        <end position="63"/>
    </location>
</feature>
<name>A0A1I6RZ11_9PSEU</name>
<dbReference type="InterPro" id="IPR046342">
    <property type="entry name" value="CBS_dom_sf"/>
</dbReference>
<evidence type="ECO:0000256" key="15">
    <source>
        <dbReference type="PIRSR" id="PIRSR006404-1"/>
    </source>
</evidence>
<evidence type="ECO:0000256" key="6">
    <source>
        <dbReference type="ARBA" id="ARBA00022723"/>
    </source>
</evidence>
<feature type="transmembrane region" description="Helical" evidence="14">
    <location>
        <begin position="242"/>
        <end position="262"/>
    </location>
</feature>
<protein>
    <recommendedName>
        <fullName evidence="14">Zinc metalloprotease</fullName>
    </recommendedName>
</protein>
<keyword evidence="6 14" id="KW-0479">Metal-binding</keyword>
<dbReference type="PIRSF" id="PIRSF006404">
    <property type="entry name" value="UCP006404_Pept_M50_CBS"/>
    <property type="match status" value="1"/>
</dbReference>
<keyword evidence="4 14" id="KW-0645">Protease</keyword>
<evidence type="ECO:0000256" key="10">
    <source>
        <dbReference type="ARBA" id="ARBA00022989"/>
    </source>
</evidence>
<evidence type="ECO:0000256" key="9">
    <source>
        <dbReference type="ARBA" id="ARBA00022833"/>
    </source>
</evidence>
<keyword evidence="21" id="KW-1185">Reference proteome</keyword>
<keyword evidence="13 14" id="KW-0472">Membrane</keyword>
<dbReference type="InterPro" id="IPR016483">
    <property type="entry name" value="UCP006404_Pept_M50_CBS"/>
</dbReference>
<evidence type="ECO:0000256" key="7">
    <source>
        <dbReference type="ARBA" id="ARBA00022737"/>
    </source>
</evidence>
<evidence type="ECO:0000256" key="11">
    <source>
        <dbReference type="ARBA" id="ARBA00023049"/>
    </source>
</evidence>
<comment type="subcellular location">
    <subcellularLocation>
        <location evidence="1 14">Cell membrane</location>
        <topology evidence="1 14">Multi-pass membrane protein</topology>
    </subcellularLocation>
</comment>
<dbReference type="CDD" id="cd06164">
    <property type="entry name" value="S2P-M50_SpoIVFB_CBS"/>
    <property type="match status" value="1"/>
</dbReference>
<evidence type="ECO:0000259" key="19">
    <source>
        <dbReference type="PROSITE" id="PS51371"/>
    </source>
</evidence>